<proteinExistence type="predicted"/>
<dbReference type="Proteomes" id="UP001396334">
    <property type="component" value="Unassembled WGS sequence"/>
</dbReference>
<evidence type="ECO:0000313" key="3">
    <source>
        <dbReference type="Proteomes" id="UP001396334"/>
    </source>
</evidence>
<evidence type="ECO:0000256" key="1">
    <source>
        <dbReference type="SAM" id="SignalP"/>
    </source>
</evidence>
<sequence length="113" mass="13020">MILLKSSEVSKLAVAFLLISFGYVECKCGDRHGGDKRIMCVPLGAEMRVQATSEEVAGTGCYYSSRCYIRIRARVVKEEVHYSAWLFPVHMQLSSRVETFSWFGSHLWCFRWE</sequence>
<protein>
    <recommendedName>
        <fullName evidence="4">Secreted protein</fullName>
    </recommendedName>
</protein>
<reference evidence="2 3" key="1">
    <citation type="journal article" date="2024" name="G3 (Bethesda)">
        <title>Genome assembly of Hibiscus sabdariffa L. provides insights into metabolisms of medicinal natural products.</title>
        <authorList>
            <person name="Kim T."/>
        </authorList>
    </citation>
    <scope>NUCLEOTIDE SEQUENCE [LARGE SCALE GENOMIC DNA]</scope>
    <source>
        <strain evidence="2">TK-2024</strain>
        <tissue evidence="2">Old leaves</tissue>
    </source>
</reference>
<dbReference type="EMBL" id="JBBPBN010000003">
    <property type="protein sequence ID" value="KAK9042855.1"/>
    <property type="molecule type" value="Genomic_DNA"/>
</dbReference>
<keyword evidence="1" id="KW-0732">Signal</keyword>
<name>A0ABR2TZH2_9ROSI</name>
<feature type="chain" id="PRO_5046892844" description="Secreted protein" evidence="1">
    <location>
        <begin position="27"/>
        <end position="113"/>
    </location>
</feature>
<organism evidence="2 3">
    <name type="scientific">Hibiscus sabdariffa</name>
    <name type="common">roselle</name>
    <dbReference type="NCBI Taxonomy" id="183260"/>
    <lineage>
        <taxon>Eukaryota</taxon>
        <taxon>Viridiplantae</taxon>
        <taxon>Streptophyta</taxon>
        <taxon>Embryophyta</taxon>
        <taxon>Tracheophyta</taxon>
        <taxon>Spermatophyta</taxon>
        <taxon>Magnoliopsida</taxon>
        <taxon>eudicotyledons</taxon>
        <taxon>Gunneridae</taxon>
        <taxon>Pentapetalae</taxon>
        <taxon>rosids</taxon>
        <taxon>malvids</taxon>
        <taxon>Malvales</taxon>
        <taxon>Malvaceae</taxon>
        <taxon>Malvoideae</taxon>
        <taxon>Hibiscus</taxon>
    </lineage>
</organism>
<evidence type="ECO:0008006" key="4">
    <source>
        <dbReference type="Google" id="ProtNLM"/>
    </source>
</evidence>
<gene>
    <name evidence="2" type="ORF">V6N11_071210</name>
</gene>
<accession>A0ABR2TZH2</accession>
<comment type="caution">
    <text evidence="2">The sequence shown here is derived from an EMBL/GenBank/DDBJ whole genome shotgun (WGS) entry which is preliminary data.</text>
</comment>
<evidence type="ECO:0000313" key="2">
    <source>
        <dbReference type="EMBL" id="KAK9042855.1"/>
    </source>
</evidence>
<keyword evidence="3" id="KW-1185">Reference proteome</keyword>
<feature type="signal peptide" evidence="1">
    <location>
        <begin position="1"/>
        <end position="26"/>
    </location>
</feature>